<accession>A0A4R2R972</accession>
<protein>
    <submittedName>
        <fullName evidence="1">Uncharacterized protein</fullName>
    </submittedName>
</protein>
<evidence type="ECO:0000313" key="2">
    <source>
        <dbReference type="Proteomes" id="UP000295050"/>
    </source>
</evidence>
<comment type="caution">
    <text evidence="1">The sequence shown here is derived from an EMBL/GenBank/DDBJ whole genome shotgun (WGS) entry which is preliminary data.</text>
</comment>
<proteinExistence type="predicted"/>
<dbReference type="EMBL" id="SLXU01000016">
    <property type="protein sequence ID" value="TCP59772.1"/>
    <property type="molecule type" value="Genomic_DNA"/>
</dbReference>
<dbReference type="Proteomes" id="UP000295050">
    <property type="component" value="Unassembled WGS sequence"/>
</dbReference>
<name>A0A4R2R972_9RHOB</name>
<evidence type="ECO:0000313" key="1">
    <source>
        <dbReference type="EMBL" id="TCP59772.1"/>
    </source>
</evidence>
<keyword evidence="2" id="KW-1185">Reference proteome</keyword>
<sequence>MTGPIASAQGDAQSQAFEKTANALARLSAAYATWHACVINDQPVEDAADELGEAQWVYYLAYTDEMNLHAAAHPDPDA</sequence>
<reference evidence="1 2" key="1">
    <citation type="submission" date="2019-03" db="EMBL/GenBank/DDBJ databases">
        <title>Genomic Encyclopedia of Type Strains, Phase IV (KMG-IV): sequencing the most valuable type-strain genomes for metagenomic binning, comparative biology and taxonomic classification.</title>
        <authorList>
            <person name="Goeker M."/>
        </authorList>
    </citation>
    <scope>NUCLEOTIDE SEQUENCE [LARGE SCALE GENOMIC DNA]</scope>
    <source>
        <strain evidence="1 2">DSM 24766</strain>
    </source>
</reference>
<organism evidence="1 2">
    <name type="scientific">Rhodovulum bhavnagarense</name>
    <dbReference type="NCBI Taxonomy" id="992286"/>
    <lineage>
        <taxon>Bacteria</taxon>
        <taxon>Pseudomonadati</taxon>
        <taxon>Pseudomonadota</taxon>
        <taxon>Alphaproteobacteria</taxon>
        <taxon>Rhodobacterales</taxon>
        <taxon>Paracoccaceae</taxon>
        <taxon>Rhodovulum</taxon>
    </lineage>
</organism>
<dbReference type="RefSeq" id="WP_132952652.1">
    <property type="nucleotide sequence ID" value="NZ_SLXU01000016.1"/>
</dbReference>
<dbReference type="AlphaFoldDB" id="A0A4R2R972"/>
<gene>
    <name evidence="1" type="ORF">EV663_11668</name>
</gene>